<feature type="region of interest" description="Disordered" evidence="1">
    <location>
        <begin position="1211"/>
        <end position="1233"/>
    </location>
</feature>
<feature type="region of interest" description="Disordered" evidence="1">
    <location>
        <begin position="21"/>
        <end position="57"/>
    </location>
</feature>
<dbReference type="EMBL" id="BLXT01001321">
    <property type="protein sequence ID" value="GFN84638.1"/>
    <property type="molecule type" value="Genomic_DNA"/>
</dbReference>
<gene>
    <name evidence="2" type="ORF">PoB_001114400</name>
</gene>
<feature type="region of interest" description="Disordered" evidence="1">
    <location>
        <begin position="1907"/>
        <end position="1980"/>
    </location>
</feature>
<feature type="compositionally biased region" description="Polar residues" evidence="1">
    <location>
        <begin position="1846"/>
        <end position="1869"/>
    </location>
</feature>
<evidence type="ECO:0000313" key="2">
    <source>
        <dbReference type="EMBL" id="GFN84638.1"/>
    </source>
</evidence>
<feature type="region of interest" description="Disordered" evidence="1">
    <location>
        <begin position="94"/>
        <end position="118"/>
    </location>
</feature>
<feature type="compositionally biased region" description="Polar residues" evidence="1">
    <location>
        <begin position="1936"/>
        <end position="1948"/>
    </location>
</feature>
<proteinExistence type="predicted"/>
<dbReference type="InterPro" id="IPR046341">
    <property type="entry name" value="SET_dom_sf"/>
</dbReference>
<keyword evidence="3" id="KW-1185">Reference proteome</keyword>
<reference evidence="2 3" key="1">
    <citation type="journal article" date="2021" name="Elife">
        <title>Chloroplast acquisition without the gene transfer in kleptoplastic sea slugs, Plakobranchus ocellatus.</title>
        <authorList>
            <person name="Maeda T."/>
            <person name="Takahashi S."/>
            <person name="Yoshida T."/>
            <person name="Shimamura S."/>
            <person name="Takaki Y."/>
            <person name="Nagai Y."/>
            <person name="Toyoda A."/>
            <person name="Suzuki Y."/>
            <person name="Arimoto A."/>
            <person name="Ishii H."/>
            <person name="Satoh N."/>
            <person name="Nishiyama T."/>
            <person name="Hasebe M."/>
            <person name="Maruyama T."/>
            <person name="Minagawa J."/>
            <person name="Obokata J."/>
            <person name="Shigenobu S."/>
        </authorList>
    </citation>
    <scope>NUCLEOTIDE SEQUENCE [LARGE SCALE GENOMIC DNA]</scope>
</reference>
<dbReference type="Proteomes" id="UP000735302">
    <property type="component" value="Unassembled WGS sequence"/>
</dbReference>
<feature type="compositionally biased region" description="Polar residues" evidence="1">
    <location>
        <begin position="1211"/>
        <end position="1223"/>
    </location>
</feature>
<evidence type="ECO:0000313" key="3">
    <source>
        <dbReference type="Proteomes" id="UP000735302"/>
    </source>
</evidence>
<name>A0AAV3YRN9_9GAST</name>
<accession>A0AAV3YRN9</accession>
<feature type="compositionally biased region" description="Polar residues" evidence="1">
    <location>
        <begin position="1801"/>
        <end position="1813"/>
    </location>
</feature>
<evidence type="ECO:0000256" key="1">
    <source>
        <dbReference type="SAM" id="MobiDB-lite"/>
    </source>
</evidence>
<feature type="compositionally biased region" description="Pro residues" evidence="1">
    <location>
        <begin position="106"/>
        <end position="115"/>
    </location>
</feature>
<feature type="compositionally biased region" description="Pro residues" evidence="1">
    <location>
        <begin position="1829"/>
        <end position="1841"/>
    </location>
</feature>
<feature type="region of interest" description="Disordered" evidence="1">
    <location>
        <begin position="962"/>
        <end position="1051"/>
    </location>
</feature>
<comment type="caution">
    <text evidence="2">The sequence shown here is derived from an EMBL/GenBank/DDBJ whole genome shotgun (WGS) entry which is preliminary data.</text>
</comment>
<feature type="region of interest" description="Disordered" evidence="1">
    <location>
        <begin position="620"/>
        <end position="643"/>
    </location>
</feature>
<protein>
    <submittedName>
        <fullName evidence="2">Uncharacterized protein</fullName>
    </submittedName>
</protein>
<feature type="compositionally biased region" description="Basic and acidic residues" evidence="1">
    <location>
        <begin position="35"/>
        <end position="52"/>
    </location>
</feature>
<feature type="region of interest" description="Disordered" evidence="1">
    <location>
        <begin position="1801"/>
        <end position="1890"/>
    </location>
</feature>
<dbReference type="Gene3D" id="2.170.270.10">
    <property type="entry name" value="SET domain"/>
    <property type="match status" value="1"/>
</dbReference>
<sequence length="2130" mass="230787">MSDSLPTISADQLTKAVNLAAAGTLPPIDGEAEDEQPKGETFHQDGQNKSKEPSSPLPTLKLLEALSSSMSPNLSRLGQLDLDKYPAHSFPSIRDINSKGRQRALPPVPSAPAPPRVRKYSNRKNYKLLPPIIPGQIGAGLRKMKPCNVQQKQQLVNLGNRLKSVSSGSVQGFQVRPVSTSFVLVRPSSSPAVSGSVAMPSTQLGHGLKGPNVSASHGYQLHDRNMKPVPPLPVISQTSLGSQLIKPNTSHISSKYVLSNLQAILREKATNEGQRVVLQALNPTKENEIITPSTICPKMYSCVSKEEQCSRQSTCDVLTALTKSPITHDLSLRNRSPKQASTLTMSISSLGKTQASSTSVAATPPKLAAEDSKSLAPAVSKPVYVPILPQPVATTLPSNLGQLVIQNSCLQMIHPNGSLQTIAILHAPTSNSSSLASGQAPKPPLSFCNILKPPSGHTMTITSGSVDNHLSSRNNISSNADESCFQTKAVISCETATDSALKSSNFLVSTNCPSSQGINHLTEVSKGLSVSPNIKAAPKTVLATVIARPRGLIDAQRVAPCKVQLQTHNLQNLDKQFWTKQFAGTDSLSNEESPFVFEHRKTNNEVSLFDRHHVICNKNTESKNSEVSNSSQSPPPSIDPLISFQHSQMKTPGSIISTSGSKFVSQNSVNNATKPTIVPNHYSKLNIPVDTIKEIQSSSQVWVKSKASFGKSISTHDQNLDKQLNSSQNLSTQHKSDSICSLSSEQTAINESVAAAAMMSLAQTAEYRYEMIEPQTGQVSSDVNLQSVPGPQALLQTSFATNCNSVAEVSKGSPASVLMNGGFIPSITSPKTSEELPVRLQKENDPLKSLSAPPSAEPQLCRTAQTISPPLSIASFSGDFLVPSLCGKKMVVSPGGIKHLQSLLRQRGISEGYFVITSPRAVYSSSTSSTSKAFVPATSSAQLSSVKVSNIFEDQISKCLTPRQNELIPKPGQEENNSKPESNNRGVCDETEEGLRARDDDNNIDSEDTDNTSCTSRSSSAALVIETGEEEEDKEGAYQSTINSQDRSTRKPVLKVKESKVTTDFGSIISKVPQADKRDEAKDALCSDESTVGKLSLHDNNSSIPQSPLSLGDLIRQQASKNSLLRKQPDCTYLKSPEIVTRDVPEALRAPTESNNFALPLPISHSATPGIQQYPQSTLESDMASDYRQNVFTPVSMFPVDLSYERDSQLASVRNNEAESTQPFSPPKVAVSSTNVSSPKSPFMVSSSVADHVTALNPPMTPNTMLINLLNRVPTPLLTNNQDILTLPTSQESGSKINRAIPEKRGEHLYTLNDNHEYSDNLTDAALFPDNRKSIDSDHESFGPPQNALEMIASNYTPSRITNENTSNVVSDTLHFTTQTMARESIFGKPPFGSNLQEEYDSSFYNKMSPKKMCQDTLSCCDHLLVTVNLDSEAPAYAVPVPHSHGQCVKTSQPLAATHNINCAHNSAQTRENLPRFLGISNDEKALAAQQTGKVVDTDILRHLIMSTSTASYNSQSSVGNLPGDSAIGGFSLMNQQHGQPLQCHNEQHYLSHFPCNDNRFLHSQDKGVPSNNALTDQSSNFTNHAEAHFSSQAPCQTLCTLSDTNMSYKKAVFHCTVPSSQIQSTVNLQNIGASVGNLHNVPFMPDMQDTSVGRFYNTAENLNKQNLPHNFIPTEEHLQQITQESEAYFNHSQHEISLQAIRHDSDHPFQRDSHQALGSYEHNQNMQSFGQNNRQHTLPSVFEESDQTYEHTGQSNLEAYDQSGQETGLQVFNPRDHQQSSMQGFDISDHGNHVHSFHTAKQQPNMQSYDQQPDSRDLSYSMESLPPAAAPPPPEPPYPSPSMSHQGSSGIFSSHSDQVNFLVNQQYPPHQPPYFASSTAGGTGSSEPALFSEQCAIGSEAPVLGRGSTHPCNEPYNDTPQGLQHLPQQYPFPANPSSSNRGDISGSQHHHGHAEEEESNNLEKQPVLPSASFSPPSVADQAANQAAVAAAEAGAVGHQYTGPFPNLSIYDLYLRGSNAEARGGPPEAEPLSGNFCVECNTMYKTQCKFHSCDYTYVTDTPILSHARLTLPSCLLLKESTVIGHTNNTGMLITRCSISLICKSLYSISSKLNESVKATARMGCAKMHRI</sequence>
<organism evidence="2 3">
    <name type="scientific">Plakobranchus ocellatus</name>
    <dbReference type="NCBI Taxonomy" id="259542"/>
    <lineage>
        <taxon>Eukaryota</taxon>
        <taxon>Metazoa</taxon>
        <taxon>Spiralia</taxon>
        <taxon>Lophotrochozoa</taxon>
        <taxon>Mollusca</taxon>
        <taxon>Gastropoda</taxon>
        <taxon>Heterobranchia</taxon>
        <taxon>Euthyneura</taxon>
        <taxon>Panpulmonata</taxon>
        <taxon>Sacoglossa</taxon>
        <taxon>Placobranchoidea</taxon>
        <taxon>Plakobranchidae</taxon>
        <taxon>Plakobranchus</taxon>
    </lineage>
</organism>